<protein>
    <recommendedName>
        <fullName evidence="4">General secretion pathway protein</fullName>
    </recommendedName>
</protein>
<keyword evidence="1" id="KW-1133">Transmembrane helix</keyword>
<keyword evidence="1" id="KW-0812">Transmembrane</keyword>
<organism evidence="2 3">
    <name type="scientific">Nonlabens agnitus</name>
    <dbReference type="NCBI Taxonomy" id="870484"/>
    <lineage>
        <taxon>Bacteria</taxon>
        <taxon>Pseudomonadati</taxon>
        <taxon>Bacteroidota</taxon>
        <taxon>Flavobacteriia</taxon>
        <taxon>Flavobacteriales</taxon>
        <taxon>Flavobacteriaceae</taxon>
        <taxon>Nonlabens</taxon>
    </lineage>
</organism>
<dbReference type="EMBL" id="MQUC01000003">
    <property type="protein sequence ID" value="PRP65883.1"/>
    <property type="molecule type" value="Genomic_DNA"/>
</dbReference>
<dbReference type="Proteomes" id="UP000239532">
    <property type="component" value="Unassembled WGS sequence"/>
</dbReference>
<accession>A0A2S9WQY1</accession>
<evidence type="ECO:0008006" key="4">
    <source>
        <dbReference type="Google" id="ProtNLM"/>
    </source>
</evidence>
<evidence type="ECO:0000313" key="2">
    <source>
        <dbReference type="EMBL" id="PRP65883.1"/>
    </source>
</evidence>
<comment type="caution">
    <text evidence="2">The sequence shown here is derived from an EMBL/GenBank/DDBJ whole genome shotgun (WGS) entry which is preliminary data.</text>
</comment>
<keyword evidence="3" id="KW-1185">Reference proteome</keyword>
<keyword evidence="1" id="KW-0472">Membrane</keyword>
<dbReference type="OrthoDB" id="1186626at2"/>
<proteinExistence type="predicted"/>
<evidence type="ECO:0000313" key="3">
    <source>
        <dbReference type="Proteomes" id="UP000239532"/>
    </source>
</evidence>
<gene>
    <name evidence="2" type="ORF">BST86_01650</name>
</gene>
<evidence type="ECO:0000256" key="1">
    <source>
        <dbReference type="SAM" id="Phobius"/>
    </source>
</evidence>
<sequence length="404" mass="46764">MIITKLLNYHFYHNTYNGIEVSSINGTDYYYFTSLKKSKGEIKIVDQFEVSCLKELEEKIDKNIQANLVLTTSNILYKVSTVQENEENQVLRRSFPDIDVSQFNYEISTDQHQFHLNIIRKDQIDNILNKLRDHKVTIINLSIGFRFLQNIIPFMKGQTYHTSRGILSIDEEKQLNLTRGSSTSDNTSHDINGINVSDAYLMSFAAALQSIIQNPSITCNLDQLNDELKSQFQRFRLRKSLFLGMTVTTFLILLINFVLYSTYFDQTEKLKQKSIDHNIEEMQMSKLTSSVQAKEVLMSLAMSNGSSQTSKLLYTALLELPKSIELNELVYQPLTKMVKPTERILYENNTMTIKGFSGNNMDFTRWYSFLENLEEVSQVEVIQYGSQNLEQSEFTIKISIHEKI</sequence>
<dbReference type="RefSeq" id="WP_105981750.1">
    <property type="nucleotide sequence ID" value="NZ_MQUC01000003.1"/>
</dbReference>
<dbReference type="AlphaFoldDB" id="A0A2S9WQY1"/>
<reference evidence="2 3" key="1">
    <citation type="submission" date="2016-11" db="EMBL/GenBank/DDBJ databases">
        <title>Trade-off between light-utilization and light-protection in marine flavobacteria.</title>
        <authorList>
            <person name="Kumagai Y."/>
        </authorList>
    </citation>
    <scope>NUCLEOTIDE SEQUENCE [LARGE SCALE GENOMIC DNA]</scope>
    <source>
        <strain evidence="2 3">JCM 17109</strain>
    </source>
</reference>
<feature type="transmembrane region" description="Helical" evidence="1">
    <location>
        <begin position="241"/>
        <end position="263"/>
    </location>
</feature>
<name>A0A2S9WQY1_9FLAO</name>